<evidence type="ECO:0000256" key="9">
    <source>
        <dbReference type="PROSITE-ProRule" id="PRU00560"/>
    </source>
</evidence>
<evidence type="ECO:0000313" key="12">
    <source>
        <dbReference type="EMBL" id="RMV43733.1"/>
    </source>
</evidence>
<comment type="catalytic activity">
    <reaction evidence="6">
        <text>Couples ATP hydrolysis with the unwinding of duplex DNA by translocating in the 3'-5' direction.</text>
        <dbReference type="EC" id="5.6.2.4"/>
    </reaction>
</comment>
<dbReference type="InterPro" id="IPR014016">
    <property type="entry name" value="UvrD-like_ATP-bd"/>
</dbReference>
<dbReference type="GO" id="GO:0005524">
    <property type="term" value="F:ATP binding"/>
    <property type="evidence" value="ECO:0007669"/>
    <property type="project" value="UniProtKB-UniRule"/>
</dbReference>
<evidence type="ECO:0000256" key="2">
    <source>
        <dbReference type="ARBA" id="ARBA00022801"/>
    </source>
</evidence>
<accession>A0A0N0G209</accession>
<dbReference type="Proteomes" id="UP000271631">
    <property type="component" value="Unassembled WGS sequence"/>
</dbReference>
<comment type="caution">
    <text evidence="12">The sequence shown here is derived from an EMBL/GenBank/DDBJ whole genome shotgun (WGS) entry which is preliminary data.</text>
</comment>
<reference evidence="12 13" key="1">
    <citation type="submission" date="2018-08" db="EMBL/GenBank/DDBJ databases">
        <title>Recombination of ecologically and evolutionarily significant loci maintains genetic cohesion in the Pseudomonas syringae species complex.</title>
        <authorList>
            <person name="Dillon M."/>
            <person name="Thakur S."/>
            <person name="Almeida R.N.D."/>
            <person name="Weir B.S."/>
            <person name="Guttman D.S."/>
        </authorList>
    </citation>
    <scope>NUCLEOTIDE SEQUENCE [LARGE SCALE GENOMIC DNA]</scope>
    <source>
        <strain evidence="12 13">ICMP 11281</strain>
    </source>
</reference>
<keyword evidence="2 9" id="KW-0378">Hydrolase</keyword>
<dbReference type="RefSeq" id="WP_054069571.1">
    <property type="nucleotide sequence ID" value="NZ_LGLG01000173.1"/>
</dbReference>
<evidence type="ECO:0000256" key="3">
    <source>
        <dbReference type="ARBA" id="ARBA00022806"/>
    </source>
</evidence>
<keyword evidence="5" id="KW-0413">Isomerase</keyword>
<dbReference type="AlphaFoldDB" id="A0A0N0G209"/>
<dbReference type="Pfam" id="PF00580">
    <property type="entry name" value="UvrD-helicase"/>
    <property type="match status" value="2"/>
</dbReference>
<keyword evidence="1 9" id="KW-0547">Nucleotide-binding</keyword>
<evidence type="ECO:0000256" key="5">
    <source>
        <dbReference type="ARBA" id="ARBA00023235"/>
    </source>
</evidence>
<gene>
    <name evidence="12" type="ORF">ALP13_01392</name>
</gene>
<dbReference type="PANTHER" id="PTHR11070:SF63">
    <property type="entry name" value="DNA HELICASE IV"/>
    <property type="match status" value="1"/>
</dbReference>
<dbReference type="Gene3D" id="3.40.50.300">
    <property type="entry name" value="P-loop containing nucleotide triphosphate hydrolases"/>
    <property type="match status" value="3"/>
</dbReference>
<protein>
    <recommendedName>
        <fullName evidence="7">DNA 3'-5' helicase</fullName>
        <ecNumber evidence="7">5.6.2.4</ecNumber>
    </recommendedName>
</protein>
<feature type="region of interest" description="Disordered" evidence="10">
    <location>
        <begin position="1"/>
        <end position="20"/>
    </location>
</feature>
<dbReference type="InterPro" id="IPR014017">
    <property type="entry name" value="DNA_helicase_UvrD-like_C"/>
</dbReference>
<dbReference type="SUPFAM" id="SSF52540">
    <property type="entry name" value="P-loop containing nucleoside triphosphate hydrolases"/>
    <property type="match status" value="1"/>
</dbReference>
<feature type="domain" description="UvrD-like helicase ATP-binding" evidence="11">
    <location>
        <begin position="123"/>
        <end position="618"/>
    </location>
</feature>
<dbReference type="EC" id="5.6.2.4" evidence="7"/>
<proteinExistence type="predicted"/>
<evidence type="ECO:0000256" key="1">
    <source>
        <dbReference type="ARBA" id="ARBA00022741"/>
    </source>
</evidence>
<evidence type="ECO:0000313" key="13">
    <source>
        <dbReference type="Proteomes" id="UP000271631"/>
    </source>
</evidence>
<dbReference type="GO" id="GO:0003677">
    <property type="term" value="F:DNA binding"/>
    <property type="evidence" value="ECO:0007669"/>
    <property type="project" value="InterPro"/>
</dbReference>
<evidence type="ECO:0000256" key="4">
    <source>
        <dbReference type="ARBA" id="ARBA00022840"/>
    </source>
</evidence>
<name>A0A0N0G209_PSEYM</name>
<organism evidence="12 13">
    <name type="scientific">Pseudomonas syringae pv. maculicola</name>
    <dbReference type="NCBI Taxonomy" id="59511"/>
    <lineage>
        <taxon>Bacteria</taxon>
        <taxon>Pseudomonadati</taxon>
        <taxon>Pseudomonadota</taxon>
        <taxon>Gammaproteobacteria</taxon>
        <taxon>Pseudomonadales</taxon>
        <taxon>Pseudomonadaceae</taxon>
        <taxon>Pseudomonas</taxon>
    </lineage>
</organism>
<dbReference type="GO" id="GO:0016787">
    <property type="term" value="F:hydrolase activity"/>
    <property type="evidence" value="ECO:0007669"/>
    <property type="project" value="UniProtKB-UniRule"/>
</dbReference>
<evidence type="ECO:0000256" key="6">
    <source>
        <dbReference type="ARBA" id="ARBA00034617"/>
    </source>
</evidence>
<sequence>MKSNSKSIPAPTFAPDDADPHVSKGLILKIVDWFLDKVGVEQASSWRAGRSQGRKEGFKKGYADGHEQGLEDGKLIVELRPGPSQEPGGPKTHPPTLFKNWSFEITDELEQEIRNDFAQLLEHQPSKDQWKMILSKTPTTSVVAGAGSGKSTTMVLRLLVLHHYLGIRFESLTVITFTRESKLDFAHKVREVFKLWQYDITKEESLDIVRTFHSRILSFTRSLPGLEKAQAFEFLDLKSEDDEKAGSMFQVKLKPEQLMLMNKCYQSLYEGDPVFKDLIVKLARRAIMLESTEANSPEAKARKDKVTEMEGIDDALCGKLEELWRAAGKWPIPGVQPSRAPVTLLGKTFHSNGFIPQIGAYVILGVDGDEPKSLKLDPDRWPYLTLDVADKRILFQAFCSKPVIFLNTYTDAGASVDAMINLANSCPKFRYKVTGEISARYILEAFYSAASFIENLGLDVIHAIKQMDLPDDDPDVDFFNALAIFWSALDTQLESMNPPVLTFNKMFAMFGERGAANLRAIPSGVLQPMTTLLIDEFQDVGANTISWVRATFAEIERRNLPVLTDGPGSYASLMAVGDDWQSIYGWRGSSPQFFVEFNKYFPAPATTRVFMQENHRSHQWVIDAAEAIVKRTGGFDNKNGKAANPRVTGNRVPVQMRDLDFTHLREKATFHYESGQKILVLYRIGRTKAAVEKYLSGLIRQAEEEGREADLKLLTYHASKGLQADAVFLLGDCEMTTTSPSKNDVFRQAQMGGSDPCGYDTSQRQEALRTAYVAITRAVTYCYWYVDRKEGKTRAFEKASRHVDPLLDCWDVVPSAAAQQRAPWKAKAGRRTGSRRFV</sequence>
<evidence type="ECO:0000256" key="10">
    <source>
        <dbReference type="SAM" id="MobiDB-lite"/>
    </source>
</evidence>
<comment type="catalytic activity">
    <reaction evidence="8">
        <text>ATP + H2O = ADP + phosphate + H(+)</text>
        <dbReference type="Rhea" id="RHEA:13065"/>
        <dbReference type="ChEBI" id="CHEBI:15377"/>
        <dbReference type="ChEBI" id="CHEBI:15378"/>
        <dbReference type="ChEBI" id="CHEBI:30616"/>
        <dbReference type="ChEBI" id="CHEBI:43474"/>
        <dbReference type="ChEBI" id="CHEBI:456216"/>
        <dbReference type="EC" id="5.6.2.4"/>
    </reaction>
</comment>
<keyword evidence="3 9" id="KW-0347">Helicase</keyword>
<dbReference type="PROSITE" id="PS51198">
    <property type="entry name" value="UVRD_HELICASE_ATP_BIND"/>
    <property type="match status" value="1"/>
</dbReference>
<evidence type="ECO:0000256" key="7">
    <source>
        <dbReference type="ARBA" id="ARBA00034808"/>
    </source>
</evidence>
<dbReference type="InterPro" id="IPR000212">
    <property type="entry name" value="DNA_helicase_UvrD/REP"/>
</dbReference>
<dbReference type="InterPro" id="IPR027417">
    <property type="entry name" value="P-loop_NTPase"/>
</dbReference>
<dbReference type="PANTHER" id="PTHR11070">
    <property type="entry name" value="UVRD / RECB / PCRA DNA HELICASE FAMILY MEMBER"/>
    <property type="match status" value="1"/>
</dbReference>
<evidence type="ECO:0000259" key="11">
    <source>
        <dbReference type="PROSITE" id="PS51198"/>
    </source>
</evidence>
<dbReference type="Pfam" id="PF13361">
    <property type="entry name" value="UvrD_C"/>
    <property type="match status" value="1"/>
</dbReference>
<dbReference type="GO" id="GO:0000725">
    <property type="term" value="P:recombinational repair"/>
    <property type="evidence" value="ECO:0007669"/>
    <property type="project" value="TreeGrafter"/>
</dbReference>
<dbReference type="GO" id="GO:0043138">
    <property type="term" value="F:3'-5' DNA helicase activity"/>
    <property type="evidence" value="ECO:0007669"/>
    <property type="project" value="UniProtKB-EC"/>
</dbReference>
<evidence type="ECO:0000256" key="8">
    <source>
        <dbReference type="ARBA" id="ARBA00048988"/>
    </source>
</evidence>
<keyword evidence="4 9" id="KW-0067">ATP-binding</keyword>
<feature type="binding site" evidence="9">
    <location>
        <begin position="144"/>
        <end position="151"/>
    </location>
    <ligand>
        <name>ATP</name>
        <dbReference type="ChEBI" id="CHEBI:30616"/>
    </ligand>
</feature>
<dbReference type="EMBL" id="RBUQ01000017">
    <property type="protein sequence ID" value="RMV43733.1"/>
    <property type="molecule type" value="Genomic_DNA"/>
</dbReference>